<keyword evidence="4" id="KW-1185">Reference proteome</keyword>
<dbReference type="Pfam" id="PF08557">
    <property type="entry name" value="Lipid_DES"/>
    <property type="match status" value="1"/>
</dbReference>
<evidence type="ECO:0000313" key="4">
    <source>
        <dbReference type="Proteomes" id="UP000054937"/>
    </source>
</evidence>
<evidence type="ECO:0000256" key="1">
    <source>
        <dbReference type="SAM" id="Phobius"/>
    </source>
</evidence>
<dbReference type="AlphaFoldDB" id="A0A0V0R1R6"/>
<proteinExistence type="predicted"/>
<dbReference type="OrthoDB" id="200948at2759"/>
<feature type="transmembrane region" description="Helical" evidence="1">
    <location>
        <begin position="59"/>
        <end position="78"/>
    </location>
</feature>
<comment type="caution">
    <text evidence="3">The sequence shown here is derived from an EMBL/GenBank/DDBJ whole genome shotgun (WGS) entry which is preliminary data.</text>
</comment>
<feature type="transmembrane region" description="Helical" evidence="1">
    <location>
        <begin position="203"/>
        <end position="230"/>
    </location>
</feature>
<organism evidence="3 4">
    <name type="scientific">Pseudocohnilembus persalinus</name>
    <name type="common">Ciliate</name>
    <dbReference type="NCBI Taxonomy" id="266149"/>
    <lineage>
        <taxon>Eukaryota</taxon>
        <taxon>Sar</taxon>
        <taxon>Alveolata</taxon>
        <taxon>Ciliophora</taxon>
        <taxon>Intramacronucleata</taxon>
        <taxon>Oligohymenophorea</taxon>
        <taxon>Scuticociliatia</taxon>
        <taxon>Philasterida</taxon>
        <taxon>Pseudocohnilembidae</taxon>
        <taxon>Pseudocohnilembus</taxon>
    </lineage>
</organism>
<dbReference type="Proteomes" id="UP000054937">
    <property type="component" value="Unassembled WGS sequence"/>
</dbReference>
<evidence type="ECO:0000313" key="3">
    <source>
        <dbReference type="EMBL" id="KRX08208.1"/>
    </source>
</evidence>
<dbReference type="GO" id="GO:0046513">
    <property type="term" value="P:ceramide biosynthetic process"/>
    <property type="evidence" value="ECO:0007669"/>
    <property type="project" value="TreeGrafter"/>
</dbReference>
<feature type="domain" description="Sphingolipid delta4-desaturase N-terminal" evidence="2">
    <location>
        <begin position="22"/>
        <end position="61"/>
    </location>
</feature>
<dbReference type="PANTHER" id="PTHR12879:SF8">
    <property type="entry name" value="SPHINGOLIPID DELTA(4)-DESATURASE DES1"/>
    <property type="match status" value="1"/>
</dbReference>
<sequence>MVDTTRGQLKQDYVFENTNFEKSREYFHILPHEEPHTVRRRAMMEKYGDKIRPLFGYDIRSAFLAVALIITQLVLSYYVTSLSIGWYLVFMWVVGATLNHTCQCLVHDITHYLALPGMTSNRILACLICIPTALPSAITFGKYHWEHHQNMGDPKYDADLPTAAEIAFFCTPLRKFFFVLFQPLFYVLRPLTTKPKVPTGWELINWAVIITSNYLVYTICGGWGLAYLLLSTFFSMGMHPAGAHTIAEHYEFYCLLESPQIIQNCP</sequence>
<keyword evidence="1" id="KW-0812">Transmembrane</keyword>
<accession>A0A0V0R1R6</accession>
<dbReference type="Pfam" id="PF00487">
    <property type="entry name" value="FA_desaturase"/>
    <property type="match status" value="1"/>
</dbReference>
<evidence type="ECO:0000259" key="2">
    <source>
        <dbReference type="SMART" id="SM01269"/>
    </source>
</evidence>
<keyword evidence="1" id="KW-0472">Membrane</keyword>
<keyword evidence="1" id="KW-1133">Transmembrane helix</keyword>
<dbReference type="InParanoid" id="A0A0V0R1R6"/>
<dbReference type="GO" id="GO:0016020">
    <property type="term" value="C:membrane"/>
    <property type="evidence" value="ECO:0007669"/>
    <property type="project" value="GOC"/>
</dbReference>
<reference evidence="3 4" key="1">
    <citation type="journal article" date="2015" name="Sci. Rep.">
        <title>Genome of the facultative scuticociliatosis pathogen Pseudocohnilembus persalinus provides insight into its virulence through horizontal gene transfer.</title>
        <authorList>
            <person name="Xiong J."/>
            <person name="Wang G."/>
            <person name="Cheng J."/>
            <person name="Tian M."/>
            <person name="Pan X."/>
            <person name="Warren A."/>
            <person name="Jiang C."/>
            <person name="Yuan D."/>
            <person name="Miao W."/>
        </authorList>
    </citation>
    <scope>NUCLEOTIDE SEQUENCE [LARGE SCALE GENOMIC DNA]</scope>
    <source>
        <strain evidence="3">36N120E</strain>
    </source>
</reference>
<dbReference type="SMART" id="SM01269">
    <property type="entry name" value="Lipid_DES"/>
    <property type="match status" value="1"/>
</dbReference>
<gene>
    <name evidence="3" type="ORF">PPERSA_11685</name>
</gene>
<name>A0A0V0R1R6_PSEPJ</name>
<dbReference type="OMA" id="KEFYETM"/>
<feature type="transmembrane region" description="Helical" evidence="1">
    <location>
        <begin position="123"/>
        <end position="145"/>
    </location>
</feature>
<dbReference type="InterPro" id="IPR013866">
    <property type="entry name" value="Sphingolipid_d4-desaturase_N"/>
</dbReference>
<dbReference type="PANTHER" id="PTHR12879">
    <property type="entry name" value="SPHINGOLIPID DELTA 4 DESATURASE/C-4 HYDROXYLASE PROTEIN DES2"/>
    <property type="match status" value="1"/>
</dbReference>
<protein>
    <recommendedName>
        <fullName evidence="2">Sphingolipid delta4-desaturase N-terminal domain-containing protein</fullName>
    </recommendedName>
</protein>
<dbReference type="InterPro" id="IPR005804">
    <property type="entry name" value="FA_desaturase_dom"/>
</dbReference>
<dbReference type="EMBL" id="LDAU01000069">
    <property type="protein sequence ID" value="KRX08208.1"/>
    <property type="molecule type" value="Genomic_DNA"/>
</dbReference>
<dbReference type="GO" id="GO:0042284">
    <property type="term" value="F:sphingolipid delta-4 desaturase activity"/>
    <property type="evidence" value="ECO:0007669"/>
    <property type="project" value="TreeGrafter"/>
</dbReference>